<dbReference type="KEGG" id="mey:TM49_19470"/>
<dbReference type="HOGENOM" id="CLU_046737_4_0_5"/>
<reference evidence="4 5" key="1">
    <citation type="journal article" date="2015" name="Genome Announc.">
        <title>Complete genome sequence of Martelella endophytica YC6887, which has antifungal activity associated with a halophyte.</title>
        <authorList>
            <person name="Khan A."/>
            <person name="Khan H."/>
            <person name="Chung E.J."/>
            <person name="Hossain M.T."/>
            <person name="Chung Y.R."/>
        </authorList>
    </citation>
    <scope>NUCLEOTIDE SEQUENCE [LARGE SCALE GENOMIC DNA]</scope>
    <source>
        <strain evidence="4">YC6887</strain>
    </source>
</reference>
<dbReference type="EMBL" id="CP010803">
    <property type="protein sequence ID" value="AJY47350.1"/>
    <property type="molecule type" value="Genomic_DNA"/>
</dbReference>
<comment type="similarity">
    <text evidence="1 2">Belongs to the small heat shock protein (HSP20) family.</text>
</comment>
<keyword evidence="5" id="KW-1185">Reference proteome</keyword>
<dbReference type="SUPFAM" id="SSF49764">
    <property type="entry name" value="HSP20-like chaperones"/>
    <property type="match status" value="1"/>
</dbReference>
<dbReference type="AlphaFoldDB" id="A0A0D5LTR1"/>
<feature type="domain" description="SHSP" evidence="3">
    <location>
        <begin position="21"/>
        <end position="132"/>
    </location>
</feature>
<evidence type="ECO:0000259" key="3">
    <source>
        <dbReference type="PROSITE" id="PS01031"/>
    </source>
</evidence>
<proteinExistence type="inferred from homology"/>
<dbReference type="InterPro" id="IPR008978">
    <property type="entry name" value="HSP20-like_chaperone"/>
</dbReference>
<dbReference type="PANTHER" id="PTHR47062:SF1">
    <property type="entry name" value="SMALL HEAT SHOCK PROTEIN IBPA"/>
    <property type="match status" value="1"/>
</dbReference>
<dbReference type="OrthoDB" id="9810618at2"/>
<dbReference type="Proteomes" id="UP000032611">
    <property type="component" value="Chromosome"/>
</dbReference>
<evidence type="ECO:0000313" key="4">
    <source>
        <dbReference type="EMBL" id="AJY47350.1"/>
    </source>
</evidence>
<accession>A0A0D5LTR1</accession>
<dbReference type="InterPro" id="IPR002068">
    <property type="entry name" value="A-crystallin/Hsp20_dom"/>
</dbReference>
<dbReference type="PROSITE" id="PS01031">
    <property type="entry name" value="SHSP"/>
    <property type="match status" value="1"/>
</dbReference>
<organism evidence="4 5">
    <name type="scientific">Martelella endophytica</name>
    <dbReference type="NCBI Taxonomy" id="1486262"/>
    <lineage>
        <taxon>Bacteria</taxon>
        <taxon>Pseudomonadati</taxon>
        <taxon>Pseudomonadota</taxon>
        <taxon>Alphaproteobacteria</taxon>
        <taxon>Hyphomicrobiales</taxon>
        <taxon>Aurantimonadaceae</taxon>
        <taxon>Martelella</taxon>
    </lineage>
</organism>
<gene>
    <name evidence="4" type="ORF">TM49_19470</name>
</gene>
<evidence type="ECO:0000313" key="5">
    <source>
        <dbReference type="Proteomes" id="UP000032611"/>
    </source>
</evidence>
<name>A0A0D5LTR1_MAREN</name>
<protein>
    <submittedName>
        <fullName evidence="4">Heat-shock protein Hsp20</fullName>
    </submittedName>
</protein>
<dbReference type="Pfam" id="PF00011">
    <property type="entry name" value="HSP20"/>
    <property type="match status" value="1"/>
</dbReference>
<dbReference type="Gene3D" id="2.60.40.790">
    <property type="match status" value="1"/>
</dbReference>
<dbReference type="RefSeq" id="WP_052699955.1">
    <property type="nucleotide sequence ID" value="NZ_CP010803.1"/>
</dbReference>
<evidence type="ECO:0000256" key="2">
    <source>
        <dbReference type="RuleBase" id="RU003616"/>
    </source>
</evidence>
<dbReference type="PATRIC" id="fig|1486262.3.peg.4028"/>
<sequence length="133" mass="14825">MPRIDLRIDPHYLENAARDGLKGGAGYPPFDVCWFPDEPDGVFLRITLAVAGFAEDELDVVAENSVLFVSGLQEERAEGEFLYRGIAGRQFRRQFTLADGMDVVGASLERGLLEIDIARRPKEVRKINISVSD</sequence>
<dbReference type="PANTHER" id="PTHR47062">
    <property type="match status" value="1"/>
</dbReference>
<dbReference type="STRING" id="1486262.TM49_19470"/>
<evidence type="ECO:0000256" key="1">
    <source>
        <dbReference type="PROSITE-ProRule" id="PRU00285"/>
    </source>
</evidence>